<dbReference type="PANTHER" id="PTHR10302:SF27">
    <property type="entry name" value="SINGLE-STRANDED DNA-BINDING PROTEIN"/>
    <property type="match status" value="1"/>
</dbReference>
<dbReference type="SUPFAM" id="SSF50249">
    <property type="entry name" value="Nucleic acid-binding proteins"/>
    <property type="match status" value="1"/>
</dbReference>
<keyword evidence="2" id="KW-0227">DNA damage</keyword>
<dbReference type="PROSITE" id="PS50935">
    <property type="entry name" value="SSB"/>
    <property type="match status" value="1"/>
</dbReference>
<feature type="region of interest" description="Disordered" evidence="4">
    <location>
        <begin position="119"/>
        <end position="182"/>
    </location>
</feature>
<dbReference type="NCBIfam" id="TIGR00621">
    <property type="entry name" value="ssb"/>
    <property type="match status" value="1"/>
</dbReference>
<keyword evidence="2" id="KW-0233">DNA recombination</keyword>
<evidence type="ECO:0000256" key="2">
    <source>
        <dbReference type="HAMAP-Rule" id="MF_00984"/>
    </source>
</evidence>
<dbReference type="Proteomes" id="UP000176741">
    <property type="component" value="Unassembled WGS sequence"/>
</dbReference>
<evidence type="ECO:0000313" key="5">
    <source>
        <dbReference type="EMBL" id="OGM20550.1"/>
    </source>
</evidence>
<comment type="function">
    <text evidence="2">Plays an important role in DNA replication, recombination and repair. Binds to ssDNA and to an array of partner proteins to recruit them to their sites of action during DNA metabolism.</text>
</comment>
<dbReference type="GO" id="GO:0006281">
    <property type="term" value="P:DNA repair"/>
    <property type="evidence" value="ECO:0007669"/>
    <property type="project" value="UniProtKB-UniRule"/>
</dbReference>
<comment type="subunit">
    <text evidence="2">Homotetramer.</text>
</comment>
<evidence type="ECO:0000256" key="3">
    <source>
        <dbReference type="RuleBase" id="RU000524"/>
    </source>
</evidence>
<accession>A0A1F7Y019</accession>
<evidence type="ECO:0000313" key="6">
    <source>
        <dbReference type="Proteomes" id="UP000176741"/>
    </source>
</evidence>
<dbReference type="CDD" id="cd04496">
    <property type="entry name" value="SSB_OBF"/>
    <property type="match status" value="1"/>
</dbReference>
<dbReference type="AlphaFoldDB" id="A0A1F7Y019"/>
<keyword evidence="2" id="KW-0235">DNA replication</keyword>
<comment type="caution">
    <text evidence="2">Lacks conserved residue(s) required for the propagation of feature annotation.</text>
</comment>
<dbReference type="Pfam" id="PF00436">
    <property type="entry name" value="SSB"/>
    <property type="match status" value="1"/>
</dbReference>
<sequence length="182" mass="19931">MARSLNKVELIGNLTRDPELRYTPAGAAVCTFGLATNRQWTTDAGEKKEDAEFHRIVAWNKLAELCAQLLAKGRKVYVEGRLQTRRWTAQDGSEKITTEIVINDMIILDSRSAISHSEDEFDIPVGPSEEVSLGNEGDVVSDSSHVPAVKPATSDKGKKAESKKAKSESEDSTDAPDDDIPF</sequence>
<dbReference type="Gene3D" id="2.40.50.140">
    <property type="entry name" value="Nucleic acid-binding proteins"/>
    <property type="match status" value="1"/>
</dbReference>
<keyword evidence="1 2" id="KW-0238">DNA-binding</keyword>
<feature type="short sequence motif" description="Important for interaction with partner proteins" evidence="2">
    <location>
        <begin position="177"/>
        <end position="182"/>
    </location>
</feature>
<dbReference type="InterPro" id="IPR000424">
    <property type="entry name" value="Primosome_PriB/ssb"/>
</dbReference>
<feature type="compositionally biased region" description="Basic and acidic residues" evidence="4">
    <location>
        <begin position="153"/>
        <end position="169"/>
    </location>
</feature>
<comment type="caution">
    <text evidence="5">The sequence shown here is derived from an EMBL/GenBank/DDBJ whole genome shotgun (WGS) entry which is preliminary data.</text>
</comment>
<name>A0A1F7Y019_9BACT</name>
<dbReference type="EMBL" id="MGGD01000032">
    <property type="protein sequence ID" value="OGM20550.1"/>
    <property type="molecule type" value="Genomic_DNA"/>
</dbReference>
<gene>
    <name evidence="5" type="ORF">A2771_03690</name>
</gene>
<dbReference type="InterPro" id="IPR011344">
    <property type="entry name" value="ssDNA-bd"/>
</dbReference>
<dbReference type="GO" id="GO:0009295">
    <property type="term" value="C:nucleoid"/>
    <property type="evidence" value="ECO:0007669"/>
    <property type="project" value="TreeGrafter"/>
</dbReference>
<evidence type="ECO:0000256" key="1">
    <source>
        <dbReference type="ARBA" id="ARBA00023125"/>
    </source>
</evidence>
<feature type="compositionally biased region" description="Acidic residues" evidence="4">
    <location>
        <begin position="170"/>
        <end position="182"/>
    </location>
</feature>
<evidence type="ECO:0000256" key="4">
    <source>
        <dbReference type="SAM" id="MobiDB-lite"/>
    </source>
</evidence>
<dbReference type="GO" id="GO:0006260">
    <property type="term" value="P:DNA replication"/>
    <property type="evidence" value="ECO:0007669"/>
    <property type="project" value="UniProtKB-UniRule"/>
</dbReference>
<reference evidence="5 6" key="1">
    <citation type="journal article" date="2016" name="Nat. Commun.">
        <title>Thousands of microbial genomes shed light on interconnected biogeochemical processes in an aquifer system.</title>
        <authorList>
            <person name="Anantharaman K."/>
            <person name="Brown C.T."/>
            <person name="Hug L.A."/>
            <person name="Sharon I."/>
            <person name="Castelle C.J."/>
            <person name="Probst A.J."/>
            <person name="Thomas B.C."/>
            <person name="Singh A."/>
            <person name="Wilkins M.J."/>
            <person name="Karaoz U."/>
            <person name="Brodie E.L."/>
            <person name="Williams K.H."/>
            <person name="Hubbard S.S."/>
            <person name="Banfield J.F."/>
        </authorList>
    </citation>
    <scope>NUCLEOTIDE SEQUENCE [LARGE SCALE GENOMIC DNA]</scope>
</reference>
<dbReference type="PANTHER" id="PTHR10302">
    <property type="entry name" value="SINGLE-STRANDED DNA-BINDING PROTEIN"/>
    <property type="match status" value="1"/>
</dbReference>
<dbReference type="GO" id="GO:0006310">
    <property type="term" value="P:DNA recombination"/>
    <property type="evidence" value="ECO:0007669"/>
    <property type="project" value="UniProtKB-UniRule"/>
</dbReference>
<dbReference type="HAMAP" id="MF_00984">
    <property type="entry name" value="SSB"/>
    <property type="match status" value="1"/>
</dbReference>
<proteinExistence type="inferred from homology"/>
<organism evidence="5 6">
    <name type="scientific">Candidatus Woesebacteria bacterium RIFCSPHIGHO2_01_FULL_38_26b</name>
    <dbReference type="NCBI Taxonomy" id="1802491"/>
    <lineage>
        <taxon>Bacteria</taxon>
        <taxon>Candidatus Woeseibacteriota</taxon>
    </lineage>
</organism>
<dbReference type="GO" id="GO:0003697">
    <property type="term" value="F:single-stranded DNA binding"/>
    <property type="evidence" value="ECO:0007669"/>
    <property type="project" value="UniProtKB-UniRule"/>
</dbReference>
<protein>
    <recommendedName>
        <fullName evidence="2 3">Single-stranded DNA-binding protein</fullName>
        <shortName evidence="2">SSB</shortName>
    </recommendedName>
</protein>
<dbReference type="InterPro" id="IPR012340">
    <property type="entry name" value="NA-bd_OB-fold"/>
</dbReference>
<keyword evidence="2" id="KW-0234">DNA repair</keyword>